<dbReference type="Proteomes" id="UP000561326">
    <property type="component" value="Unassembled WGS sequence"/>
</dbReference>
<feature type="active site" description="Acyl-thioester intermediate" evidence="4">
    <location>
        <position position="139"/>
    </location>
</feature>
<evidence type="ECO:0000256" key="4">
    <source>
        <dbReference type="PIRSR" id="PIRSR000451-1"/>
    </source>
</evidence>
<feature type="domain" description="Chalcone/stilbene synthase N-terminal" evidence="5">
    <location>
        <begin position="2"/>
        <end position="199"/>
    </location>
</feature>
<dbReference type="Gene3D" id="3.40.47.10">
    <property type="match status" value="2"/>
</dbReference>
<comment type="similarity">
    <text evidence="1">Belongs to the thiolase-like superfamily. Chalcone/stilbene synthases family.</text>
</comment>
<proteinExistence type="inferred from homology"/>
<dbReference type="PIRSF" id="PIRSF000451">
    <property type="entry name" value="PKS_III"/>
    <property type="match status" value="1"/>
</dbReference>
<evidence type="ECO:0000256" key="3">
    <source>
        <dbReference type="ARBA" id="ARBA00023315"/>
    </source>
</evidence>
<gene>
    <name evidence="7" type="ORF">HF838_20995</name>
</gene>
<dbReference type="GO" id="GO:0016747">
    <property type="term" value="F:acyltransferase activity, transferring groups other than amino-acyl groups"/>
    <property type="evidence" value="ECO:0007669"/>
    <property type="project" value="InterPro"/>
</dbReference>
<dbReference type="GO" id="GO:0030639">
    <property type="term" value="P:polyketide biosynthetic process"/>
    <property type="evidence" value="ECO:0007669"/>
    <property type="project" value="TreeGrafter"/>
</dbReference>
<accession>A0A848D3U3</accession>
<evidence type="ECO:0000313" key="8">
    <source>
        <dbReference type="Proteomes" id="UP000561326"/>
    </source>
</evidence>
<evidence type="ECO:0000256" key="1">
    <source>
        <dbReference type="ARBA" id="ARBA00005531"/>
    </source>
</evidence>
<dbReference type="InterPro" id="IPR012328">
    <property type="entry name" value="Chalcone/stilbene_synt_C"/>
</dbReference>
<dbReference type="InterPro" id="IPR016039">
    <property type="entry name" value="Thiolase-like"/>
</dbReference>
<protein>
    <submittedName>
        <fullName evidence="7">Type III polyketide synthase</fullName>
    </submittedName>
</protein>
<keyword evidence="3" id="KW-0012">Acyltransferase</keyword>
<dbReference type="AlphaFoldDB" id="A0A848D3U3"/>
<comment type="caution">
    <text evidence="7">The sequence shown here is derived from an EMBL/GenBank/DDBJ whole genome shotgun (WGS) entry which is preliminary data.</text>
</comment>
<dbReference type="EMBL" id="JABAGO010000052">
    <property type="protein sequence ID" value="NMF00707.1"/>
    <property type="molecule type" value="Genomic_DNA"/>
</dbReference>
<dbReference type="SUPFAM" id="SSF53901">
    <property type="entry name" value="Thiolase-like"/>
    <property type="match status" value="2"/>
</dbReference>
<feature type="domain" description="Chalcone/stilbene synthase C-terminal" evidence="6">
    <location>
        <begin position="216"/>
        <end position="351"/>
    </location>
</feature>
<dbReference type="Pfam" id="PF02797">
    <property type="entry name" value="Chal_sti_synt_C"/>
    <property type="match status" value="1"/>
</dbReference>
<dbReference type="PANTHER" id="PTHR11877:SF99">
    <property type="entry name" value="1,3,6,8-TETRAHYDROXYNAPHTHALENE SYNTHASE"/>
    <property type="match status" value="1"/>
</dbReference>
<dbReference type="InterPro" id="IPR011141">
    <property type="entry name" value="Polyketide_synthase_type-III"/>
</dbReference>
<dbReference type="CDD" id="cd00831">
    <property type="entry name" value="CHS_like"/>
    <property type="match status" value="1"/>
</dbReference>
<sequence length="352" mass="38994">MARITAVGTSVPPHILKQTEICEFARHLFGDSFRDINRLLPIFRNGQVETRHFCVPLEWFGAKHTFSEKNALFQKWAVRLGVEAVKDCLAQARKSVADINHILFVSTTGIATPSIDSCIINELGMNPHTKRTPIWGLGCAGGAAGLSRAADYVTAYPDERVLLIAVECCGLTFQCEDKSKSNLVATSLFADGAAAVLIEGENTIQENGKQLQVIDTMSTLWPDTRDVMGWEINENGLKVIFSRDIPALVDQLLRPNMTEFFERNSMTGRDIRHFIAHPGGKKVIEAYREMLGVEPFYFSHALDILRRFGNMSSVTVLFVLQAFLKQGIAPEEYGIVTALGPGFSSEMLLVRG</sequence>
<evidence type="ECO:0000259" key="6">
    <source>
        <dbReference type="Pfam" id="PF02797"/>
    </source>
</evidence>
<evidence type="ECO:0000259" key="5">
    <source>
        <dbReference type="Pfam" id="PF00195"/>
    </source>
</evidence>
<evidence type="ECO:0000256" key="2">
    <source>
        <dbReference type="ARBA" id="ARBA00022679"/>
    </source>
</evidence>
<dbReference type="InterPro" id="IPR001099">
    <property type="entry name" value="Chalcone/stilbene_synt_N"/>
</dbReference>
<name>A0A848D3U3_ANEAE</name>
<dbReference type="RefSeq" id="WP_168976317.1">
    <property type="nucleotide sequence ID" value="NZ_CAMJCG010000019.1"/>
</dbReference>
<dbReference type="Pfam" id="PF00195">
    <property type="entry name" value="Chal_sti_synt_N"/>
    <property type="match status" value="1"/>
</dbReference>
<evidence type="ECO:0000313" key="7">
    <source>
        <dbReference type="EMBL" id="NMF00707.1"/>
    </source>
</evidence>
<organism evidence="7 8">
    <name type="scientific">Aneurinibacillus aneurinilyticus</name>
    <name type="common">Bacillus aneurinolyticus</name>
    <dbReference type="NCBI Taxonomy" id="1391"/>
    <lineage>
        <taxon>Bacteria</taxon>
        <taxon>Bacillati</taxon>
        <taxon>Bacillota</taxon>
        <taxon>Bacilli</taxon>
        <taxon>Bacillales</taxon>
        <taxon>Paenibacillaceae</taxon>
        <taxon>Aneurinibacillus group</taxon>
        <taxon>Aneurinibacillus</taxon>
    </lineage>
</organism>
<dbReference type="PANTHER" id="PTHR11877">
    <property type="entry name" value="HYDROXYMETHYLGLUTARYL-COA SYNTHASE"/>
    <property type="match status" value="1"/>
</dbReference>
<keyword evidence="2" id="KW-0808">Transferase</keyword>
<reference evidence="7 8" key="1">
    <citation type="submission" date="2020-04" db="EMBL/GenBank/DDBJ databases">
        <authorList>
            <person name="Hitch T.C.A."/>
            <person name="Wylensek D."/>
            <person name="Clavel T."/>
        </authorList>
    </citation>
    <scope>NUCLEOTIDE SEQUENCE [LARGE SCALE GENOMIC DNA]</scope>
    <source>
        <strain evidence="7 8">WB01_D5_05</strain>
    </source>
</reference>